<dbReference type="PANTHER" id="PTHR11733:SF167">
    <property type="entry name" value="FI17812P1-RELATED"/>
    <property type="match status" value="1"/>
</dbReference>
<evidence type="ECO:0000256" key="6">
    <source>
        <dbReference type="ARBA" id="ARBA00022833"/>
    </source>
</evidence>
<keyword evidence="6" id="KW-0862">Zinc</keyword>
<evidence type="ECO:0000256" key="1">
    <source>
        <dbReference type="ARBA" id="ARBA00001947"/>
    </source>
</evidence>
<evidence type="ECO:0000313" key="13">
    <source>
        <dbReference type="Proteomes" id="UP000258309"/>
    </source>
</evidence>
<dbReference type="InterPro" id="IPR018497">
    <property type="entry name" value="Peptidase_M13_C"/>
</dbReference>
<protein>
    <recommendedName>
        <fullName evidence="14">Endothelin-converting enzyme 1</fullName>
    </recommendedName>
</protein>
<keyword evidence="13" id="KW-1185">Reference proteome</keyword>
<feature type="domain" description="Peptidase M13 N-terminal" evidence="11">
    <location>
        <begin position="98"/>
        <end position="523"/>
    </location>
</feature>
<feature type="non-terminal residue" evidence="12">
    <location>
        <position position="789"/>
    </location>
</feature>
<dbReference type="GO" id="GO:0004222">
    <property type="term" value="F:metalloendopeptidase activity"/>
    <property type="evidence" value="ECO:0007669"/>
    <property type="project" value="InterPro"/>
</dbReference>
<gene>
    <name evidence="12" type="ORF">B7463_g10646</name>
</gene>
<dbReference type="PRINTS" id="PR00786">
    <property type="entry name" value="NEPRILYSIN"/>
</dbReference>
<dbReference type="Gene3D" id="1.10.1380.10">
    <property type="entry name" value="Neutral endopeptidase , domain2"/>
    <property type="match status" value="1"/>
</dbReference>
<comment type="cofactor">
    <cofactor evidence="1">
        <name>Zn(2+)</name>
        <dbReference type="ChEBI" id="CHEBI:29105"/>
    </cofactor>
</comment>
<dbReference type="SUPFAM" id="SSF55486">
    <property type="entry name" value="Metalloproteases ('zincins'), catalytic domain"/>
    <property type="match status" value="1"/>
</dbReference>
<evidence type="ECO:0000256" key="3">
    <source>
        <dbReference type="ARBA" id="ARBA00022670"/>
    </source>
</evidence>
<evidence type="ECO:0000313" key="12">
    <source>
        <dbReference type="EMBL" id="RFU25698.1"/>
    </source>
</evidence>
<evidence type="ECO:0000256" key="5">
    <source>
        <dbReference type="ARBA" id="ARBA00022801"/>
    </source>
</evidence>
<dbReference type="STRING" id="5539.A0A3E2GX61"/>
<dbReference type="GO" id="GO:0046872">
    <property type="term" value="F:metal ion binding"/>
    <property type="evidence" value="ECO:0007669"/>
    <property type="project" value="UniProtKB-KW"/>
</dbReference>
<dbReference type="Proteomes" id="UP000258309">
    <property type="component" value="Unassembled WGS sequence"/>
</dbReference>
<dbReference type="InterPro" id="IPR008753">
    <property type="entry name" value="Peptidase_M13_N"/>
</dbReference>
<comment type="similarity">
    <text evidence="2">Belongs to the peptidase M13 family.</text>
</comment>
<name>A0A3E2GX61_SCYLI</name>
<dbReference type="Pfam" id="PF01431">
    <property type="entry name" value="Peptidase_M13"/>
    <property type="match status" value="1"/>
</dbReference>
<feature type="domain" description="Peptidase M13 C-terminal" evidence="10">
    <location>
        <begin position="585"/>
        <end position="784"/>
    </location>
</feature>
<dbReference type="InterPro" id="IPR024079">
    <property type="entry name" value="MetalloPept_cat_dom_sf"/>
</dbReference>
<comment type="caution">
    <text evidence="12">The sequence shown here is derived from an EMBL/GenBank/DDBJ whole genome shotgun (WGS) entry which is preliminary data.</text>
</comment>
<feature type="compositionally biased region" description="Basic and acidic residues" evidence="8">
    <location>
        <begin position="12"/>
        <end position="22"/>
    </location>
</feature>
<dbReference type="InterPro" id="IPR042089">
    <property type="entry name" value="Peptidase_M13_dom_2"/>
</dbReference>
<evidence type="ECO:0000256" key="7">
    <source>
        <dbReference type="ARBA" id="ARBA00023049"/>
    </source>
</evidence>
<evidence type="ECO:0000256" key="2">
    <source>
        <dbReference type="ARBA" id="ARBA00007357"/>
    </source>
</evidence>
<dbReference type="CDD" id="cd08662">
    <property type="entry name" value="M13"/>
    <property type="match status" value="1"/>
</dbReference>
<dbReference type="Gene3D" id="3.40.390.10">
    <property type="entry name" value="Collagenase (Catalytic Domain)"/>
    <property type="match status" value="1"/>
</dbReference>
<organism evidence="12 13">
    <name type="scientific">Scytalidium lignicola</name>
    <name type="common">Hyphomycete</name>
    <dbReference type="NCBI Taxonomy" id="5539"/>
    <lineage>
        <taxon>Eukaryota</taxon>
        <taxon>Fungi</taxon>
        <taxon>Dikarya</taxon>
        <taxon>Ascomycota</taxon>
        <taxon>Pezizomycotina</taxon>
        <taxon>Leotiomycetes</taxon>
        <taxon>Leotiomycetes incertae sedis</taxon>
        <taxon>Scytalidium</taxon>
    </lineage>
</organism>
<dbReference type="EMBL" id="NCSJ02000313">
    <property type="protein sequence ID" value="RFU25698.1"/>
    <property type="molecule type" value="Genomic_DNA"/>
</dbReference>
<dbReference type="OMA" id="FGWAQVW"/>
<evidence type="ECO:0000256" key="8">
    <source>
        <dbReference type="SAM" id="MobiDB-lite"/>
    </source>
</evidence>
<keyword evidence="3" id="KW-0645">Protease</keyword>
<accession>A0A3E2GX61</accession>
<dbReference type="GO" id="GO:0005886">
    <property type="term" value="C:plasma membrane"/>
    <property type="evidence" value="ECO:0007669"/>
    <property type="project" value="TreeGrafter"/>
</dbReference>
<dbReference type="AlphaFoldDB" id="A0A3E2GX61"/>
<keyword evidence="4" id="KW-0479">Metal-binding</keyword>
<feature type="transmembrane region" description="Helical" evidence="9">
    <location>
        <begin position="35"/>
        <end position="55"/>
    </location>
</feature>
<keyword evidence="9" id="KW-0472">Membrane</keyword>
<dbReference type="PROSITE" id="PS51885">
    <property type="entry name" value="NEPRILYSIN"/>
    <property type="match status" value="1"/>
</dbReference>
<dbReference type="GO" id="GO:0016485">
    <property type="term" value="P:protein processing"/>
    <property type="evidence" value="ECO:0007669"/>
    <property type="project" value="TreeGrafter"/>
</dbReference>
<evidence type="ECO:0000259" key="10">
    <source>
        <dbReference type="Pfam" id="PF01431"/>
    </source>
</evidence>
<keyword evidence="7" id="KW-0482">Metalloprotease</keyword>
<dbReference type="OrthoDB" id="6475849at2759"/>
<dbReference type="InterPro" id="IPR000718">
    <property type="entry name" value="Peptidase_M13"/>
</dbReference>
<reference evidence="12 13" key="1">
    <citation type="submission" date="2018-05" db="EMBL/GenBank/DDBJ databases">
        <title>Draft genome sequence of Scytalidium lignicola DSM 105466, a ubiquitous saprotrophic fungus.</title>
        <authorList>
            <person name="Buettner E."/>
            <person name="Gebauer A.M."/>
            <person name="Hofrichter M."/>
            <person name="Liers C."/>
            <person name="Kellner H."/>
        </authorList>
    </citation>
    <scope>NUCLEOTIDE SEQUENCE [LARGE SCALE GENOMIC DNA]</scope>
    <source>
        <strain evidence="12 13">DSM 105466</strain>
    </source>
</reference>
<feature type="non-terminal residue" evidence="12">
    <location>
        <position position="1"/>
    </location>
</feature>
<keyword evidence="9" id="KW-0812">Transmembrane</keyword>
<keyword evidence="5" id="KW-0378">Hydrolase</keyword>
<evidence type="ECO:0000259" key="11">
    <source>
        <dbReference type="Pfam" id="PF05649"/>
    </source>
</evidence>
<proteinExistence type="inferred from homology"/>
<keyword evidence="9" id="KW-1133">Transmembrane helix</keyword>
<sequence length="789" mass="88377">MSTENDPLLPGAERHHEDESSTSKKNPLGWIKRNAVPLCMSGLMAAAIVVIVVYFTKYHNEKKKSTKPESNVCLTPACVHASSEILYNLSPKYKELDPCDDFEELVCGGWSDRHDLRPDQGDLFTGTIMSENSQILLRHILEAPYPEGSKHSGFSPAQLAQSLSSVDQQNFEKLKAGYDACMDEATLKEIGAEPLTAILSEVLMMLPIKDSKELIGNKPDGPIAAAVLRLAEIGVTALVSVSVGPDDKDPDTIVLQVAAPYSIGLPAKDYYDDDDVVSKYEATIAEVTDLFHKNINRSDFQLFDIDDYANVEGKTPGQVFAHDLVEFEKKLASASPDAEDRDDVTKYYNPMSLDEADSLTPQVQLKNVINSLSPSGYKAERAIAMAPEYQKTLAGVLSNTTRSTIRSYMLWKVIQSYASAVDAEETKPYLRFRNVIQGKDPESQPERWRVCVDHVDDALGWILSRFFVEKAFSEKAKNFGDQIVSDIKEMFINKLKVTTWMEKSVSDLAIEKVHKIVQKIGYPTKSPDIMNPDKLRDYYKDVSIDAKQYFQNNLEANKFEVAREWSALGKPTDREQWGMSVPTVNAYYNPPGNEIVFPAGIMQFPVFDVNIPKYLSYGAFGSVSGHELSHAFDSTGRHYDQNGNYTDWWTDSTVRNFTQRADCFVEQYSNFSVEGPDNKPLHVNGKLTLGENIADAGGVAAAFAAWKKRQAESPSEDLPGLDYFTQDQLFFVSYANWWCGKSRKETAINRIYTDPHAPKWARILGTMANSVDFKESFKCASKEPVCELW</sequence>
<feature type="region of interest" description="Disordered" evidence="8">
    <location>
        <begin position="1"/>
        <end position="26"/>
    </location>
</feature>
<evidence type="ECO:0008006" key="14">
    <source>
        <dbReference type="Google" id="ProtNLM"/>
    </source>
</evidence>
<dbReference type="Pfam" id="PF05649">
    <property type="entry name" value="Peptidase_M13_N"/>
    <property type="match status" value="1"/>
</dbReference>
<evidence type="ECO:0000256" key="9">
    <source>
        <dbReference type="SAM" id="Phobius"/>
    </source>
</evidence>
<evidence type="ECO:0000256" key="4">
    <source>
        <dbReference type="ARBA" id="ARBA00022723"/>
    </source>
</evidence>
<dbReference type="PANTHER" id="PTHR11733">
    <property type="entry name" value="ZINC METALLOPROTEASE FAMILY M13 NEPRILYSIN-RELATED"/>
    <property type="match status" value="1"/>
</dbReference>